<keyword evidence="3" id="KW-1185">Reference proteome</keyword>
<proteinExistence type="predicted"/>
<evidence type="ECO:0000256" key="1">
    <source>
        <dbReference type="SAM" id="SignalP"/>
    </source>
</evidence>
<dbReference type="AlphaFoldDB" id="A9FJL2"/>
<keyword evidence="1" id="KW-0732">Signal</keyword>
<feature type="chain" id="PRO_5002734996" description="Secreted protein" evidence="1">
    <location>
        <begin position="23"/>
        <end position="189"/>
    </location>
</feature>
<dbReference type="RefSeq" id="WP_012234455.1">
    <property type="nucleotide sequence ID" value="NC_010162.1"/>
</dbReference>
<evidence type="ECO:0000313" key="2">
    <source>
        <dbReference type="EMBL" id="CAN91978.1"/>
    </source>
</evidence>
<dbReference type="EMBL" id="AM746676">
    <property type="protein sequence ID" value="CAN91978.1"/>
    <property type="molecule type" value="Genomic_DNA"/>
</dbReference>
<feature type="signal peptide" evidence="1">
    <location>
        <begin position="1"/>
        <end position="22"/>
    </location>
</feature>
<protein>
    <recommendedName>
        <fullName evidence="4">Secreted protein</fullName>
    </recommendedName>
</protein>
<accession>A9FJL2</accession>
<dbReference type="BioCyc" id="SCEL448385:SCE_RS09350-MONOMER"/>
<name>A9FJL2_SORC5</name>
<dbReference type="Proteomes" id="UP000002139">
    <property type="component" value="Chromosome"/>
</dbReference>
<sequence length="189" mass="19904">MSLSLFSLVPLGSRARTTAALAAGFAMTSAMPGCIMNQKQCTEMACSDTFTITAATANKSWAAGEYTLELAVDGNAVSCAYSWTNTPNVGGSGVFVQCSPTVSVSVNAVEICTETRRGDAVSQSCVPAPGQFTQQLSIRGTPARVDVVVRRDGALLGERSFTPAYRTWYPNGEDCGPGCRQDAQDWALP</sequence>
<dbReference type="HOGENOM" id="CLU_1433619_0_0_7"/>
<gene>
    <name evidence="2" type="ordered locus">sce1820</name>
</gene>
<reference evidence="2 3" key="1">
    <citation type="journal article" date="2007" name="Nat. Biotechnol.">
        <title>Complete genome sequence of the myxobacterium Sorangium cellulosum.</title>
        <authorList>
            <person name="Schneiker S."/>
            <person name="Perlova O."/>
            <person name="Kaiser O."/>
            <person name="Gerth K."/>
            <person name="Alici A."/>
            <person name="Altmeyer M.O."/>
            <person name="Bartels D."/>
            <person name="Bekel T."/>
            <person name="Beyer S."/>
            <person name="Bode E."/>
            <person name="Bode H.B."/>
            <person name="Bolten C.J."/>
            <person name="Choudhuri J.V."/>
            <person name="Doss S."/>
            <person name="Elnakady Y.A."/>
            <person name="Frank B."/>
            <person name="Gaigalat L."/>
            <person name="Goesmann A."/>
            <person name="Groeger C."/>
            <person name="Gross F."/>
            <person name="Jelsbak L."/>
            <person name="Jelsbak L."/>
            <person name="Kalinowski J."/>
            <person name="Kegler C."/>
            <person name="Knauber T."/>
            <person name="Konietzny S."/>
            <person name="Kopp M."/>
            <person name="Krause L."/>
            <person name="Krug D."/>
            <person name="Linke B."/>
            <person name="Mahmud T."/>
            <person name="Martinez-Arias R."/>
            <person name="McHardy A.C."/>
            <person name="Merai M."/>
            <person name="Meyer F."/>
            <person name="Mormann S."/>
            <person name="Munoz-Dorado J."/>
            <person name="Perez J."/>
            <person name="Pradella S."/>
            <person name="Rachid S."/>
            <person name="Raddatz G."/>
            <person name="Rosenau F."/>
            <person name="Rueckert C."/>
            <person name="Sasse F."/>
            <person name="Scharfe M."/>
            <person name="Schuster S.C."/>
            <person name="Suen G."/>
            <person name="Treuner-Lange A."/>
            <person name="Velicer G.J."/>
            <person name="Vorholter F.-J."/>
            <person name="Weissman K.J."/>
            <person name="Welch R.D."/>
            <person name="Wenzel S.C."/>
            <person name="Whitworth D.E."/>
            <person name="Wilhelm S."/>
            <person name="Wittmann C."/>
            <person name="Bloecker H."/>
            <person name="Puehler A."/>
            <person name="Mueller R."/>
        </authorList>
    </citation>
    <scope>NUCLEOTIDE SEQUENCE [LARGE SCALE GENOMIC DNA]</scope>
    <source>
        <strain evidence="3">So ce56</strain>
    </source>
</reference>
<evidence type="ECO:0000313" key="3">
    <source>
        <dbReference type="Proteomes" id="UP000002139"/>
    </source>
</evidence>
<evidence type="ECO:0008006" key="4">
    <source>
        <dbReference type="Google" id="ProtNLM"/>
    </source>
</evidence>
<organism evidence="2 3">
    <name type="scientific">Sorangium cellulosum (strain So ce56)</name>
    <name type="common">Polyangium cellulosum (strain So ce56)</name>
    <dbReference type="NCBI Taxonomy" id="448385"/>
    <lineage>
        <taxon>Bacteria</taxon>
        <taxon>Pseudomonadati</taxon>
        <taxon>Myxococcota</taxon>
        <taxon>Polyangia</taxon>
        <taxon>Polyangiales</taxon>
        <taxon>Polyangiaceae</taxon>
        <taxon>Sorangium</taxon>
    </lineage>
</organism>
<dbReference type="OrthoDB" id="5521862at2"/>
<dbReference type="KEGG" id="scl:sce1820"/>